<evidence type="ECO:0000256" key="1">
    <source>
        <dbReference type="SAM" id="MobiDB-lite"/>
    </source>
</evidence>
<evidence type="ECO:0000313" key="3">
    <source>
        <dbReference type="Proteomes" id="UP000053392"/>
    </source>
</evidence>
<reference evidence="2 3" key="1">
    <citation type="submission" date="2015-01" db="EMBL/GenBank/DDBJ databases">
        <title>The Genome Sequence of Cryptococcus gattii Ram5.</title>
        <authorList>
            <consortium name="The Broad Institute Genomics Platform"/>
            <person name="Cuomo C."/>
            <person name="Litvintseva A."/>
            <person name="Chen Y."/>
            <person name="Heitman J."/>
            <person name="Sun S."/>
            <person name="Springer D."/>
            <person name="Dromer F."/>
            <person name="Young S."/>
            <person name="Zeng Q."/>
            <person name="Gargeya S."/>
            <person name="Abouelleil A."/>
            <person name="Alvarado L."/>
            <person name="Chapman S.B."/>
            <person name="Gainer-Dewar J."/>
            <person name="Goldberg J."/>
            <person name="Griggs A."/>
            <person name="Gujja S."/>
            <person name="Hansen M."/>
            <person name="Howarth C."/>
            <person name="Imamovic A."/>
            <person name="Larimer J."/>
            <person name="Murphy C."/>
            <person name="Naylor J."/>
            <person name="Pearson M."/>
            <person name="Priest M."/>
            <person name="Roberts A."/>
            <person name="Saif S."/>
            <person name="Shea T."/>
            <person name="Sykes S."/>
            <person name="Wortman J."/>
            <person name="Nusbaum C."/>
            <person name="Birren B."/>
        </authorList>
    </citation>
    <scope>NUCLEOTIDE SEQUENCE [LARGE SCALE GENOMIC DNA]</scope>
    <source>
        <strain evidence="2 3">Ram5</strain>
    </source>
</reference>
<dbReference type="EMBL" id="KN847897">
    <property type="protein sequence ID" value="KIR43131.1"/>
    <property type="molecule type" value="Genomic_DNA"/>
</dbReference>
<dbReference type="HOGENOM" id="CLU_044492_0_0_1"/>
<keyword evidence="3" id="KW-1185">Reference proteome</keyword>
<gene>
    <name evidence="2" type="ORF">I313_01344</name>
</gene>
<protein>
    <submittedName>
        <fullName evidence="2">Uncharacterized protein</fullName>
    </submittedName>
</protein>
<organism evidence="2 3">
    <name type="scientific">Cryptococcus deuterogattii Ram5</name>
    <dbReference type="NCBI Taxonomy" id="1296110"/>
    <lineage>
        <taxon>Eukaryota</taxon>
        <taxon>Fungi</taxon>
        <taxon>Dikarya</taxon>
        <taxon>Basidiomycota</taxon>
        <taxon>Agaricomycotina</taxon>
        <taxon>Tremellomycetes</taxon>
        <taxon>Tremellales</taxon>
        <taxon>Cryptococcaceae</taxon>
        <taxon>Cryptococcus</taxon>
        <taxon>Cryptococcus gattii species complex</taxon>
    </lineage>
</organism>
<accession>A0A0D0V711</accession>
<feature type="region of interest" description="Disordered" evidence="1">
    <location>
        <begin position="219"/>
        <end position="244"/>
    </location>
</feature>
<proteinExistence type="predicted"/>
<dbReference type="OrthoDB" id="2586335at2759"/>
<sequence>MSTLAATERVKSPNSIANLVARVQLASGESSLERLIHTFALGVELDEEDFRTLLQDMALLSDECRQRAAKLKGRKGAVASTLAWESLKQLGDAKTIYANMLRWVWRTRKPRRKGHTRNVSPASFAMPLRNHDTRENVDQMIKEEVVGNPILHQTVGLDAAHRKGSSALTAVSEGAELSFAVRPLYRSSVTSIPTAGRPSSWLPSPTDMAALRPRPKSSLAFPRSQSFASHDGGHEGLPALHRGRRISSTGPLTLPDGINAWNRKPSVMSIPSDDESQAVRSLDLVRSAWILLEASVKHYKMGLNILVDSNLLSAHLARVKNETLIGIAYCAMFMASLAPRFSLTAEKREALLVSAEVYSTWAAREVGWSSLIEGTEAAHLADRRTNSWRADEANKRAVMLLVRIWWYRAVTSQTIDVDTKSHAKDAVETVVKRMKDKEAAKEGDVFRLTHWLYTQERELDTAEGLFWRSICRILRGGPRFVMR</sequence>
<name>A0A0D0V711_9TREE</name>
<dbReference type="Proteomes" id="UP000053392">
    <property type="component" value="Unassembled WGS sequence"/>
</dbReference>
<dbReference type="AlphaFoldDB" id="A0A0D0V711"/>
<evidence type="ECO:0000313" key="2">
    <source>
        <dbReference type="EMBL" id="KIR43131.1"/>
    </source>
</evidence>